<dbReference type="SUPFAM" id="SSF51556">
    <property type="entry name" value="Metallo-dependent hydrolases"/>
    <property type="match status" value="1"/>
</dbReference>
<dbReference type="AlphaFoldDB" id="A0A927MWA1"/>
<dbReference type="Gene3D" id="3.20.20.140">
    <property type="entry name" value="Metal-dependent hydrolases"/>
    <property type="match status" value="1"/>
</dbReference>
<dbReference type="PANTHER" id="PTHR21240">
    <property type="entry name" value="2-AMINO-3-CARBOXYLMUCONATE-6-SEMIALDEHYDE DECARBOXYLASE"/>
    <property type="match status" value="1"/>
</dbReference>
<dbReference type="InterPro" id="IPR032466">
    <property type="entry name" value="Metal_Hydrolase"/>
</dbReference>
<dbReference type="Pfam" id="PF04909">
    <property type="entry name" value="Amidohydro_2"/>
    <property type="match status" value="1"/>
</dbReference>
<comment type="caution">
    <text evidence="4">The sequence shown here is derived from an EMBL/GenBank/DDBJ whole genome shotgun (WGS) entry which is preliminary data.</text>
</comment>
<dbReference type="InterPro" id="IPR032465">
    <property type="entry name" value="ACMSD"/>
</dbReference>
<dbReference type="Proteomes" id="UP000638648">
    <property type="component" value="Unassembled WGS sequence"/>
</dbReference>
<keyword evidence="4" id="KW-0378">Hydrolase</keyword>
<dbReference type="GO" id="GO:0019748">
    <property type="term" value="P:secondary metabolic process"/>
    <property type="evidence" value="ECO:0007669"/>
    <property type="project" value="TreeGrafter"/>
</dbReference>
<evidence type="ECO:0000313" key="5">
    <source>
        <dbReference type="Proteomes" id="UP000638648"/>
    </source>
</evidence>
<proteinExistence type="predicted"/>
<evidence type="ECO:0000256" key="1">
    <source>
        <dbReference type="ARBA" id="ARBA00023239"/>
    </source>
</evidence>
<dbReference type="PANTHER" id="PTHR21240:SF28">
    <property type="entry name" value="ISO-OROTATE DECARBOXYLASE (EUROFUNG)"/>
    <property type="match status" value="1"/>
</dbReference>
<keyword evidence="5" id="KW-1185">Reference proteome</keyword>
<gene>
    <name evidence="4" type="ORF">HEB94_004272</name>
</gene>
<name>A0A927MWA1_9ACTN</name>
<dbReference type="GO" id="GO:0005737">
    <property type="term" value="C:cytoplasm"/>
    <property type="evidence" value="ECO:0007669"/>
    <property type="project" value="TreeGrafter"/>
</dbReference>
<feature type="domain" description="Amidohydrolase-related" evidence="3">
    <location>
        <begin position="113"/>
        <end position="364"/>
    </location>
</feature>
<sequence>MSDRSGTPEPGRLARWAAADVVDCDVQITVPSVEHLAPYLDQRWRDYMSESGVRSIDPAQYPKGSPLSARPGAVPEQGPPGSNLDLIRAQVLDHWQLKYAVVNCGFEISAIHNDDWALAMASAVNDWQAAQWLDPEPRLRASIVVPAQNPDYAAKEIDRIGDHPGFVQVLLPVRAEAPLGKRRYWPIYAAAERHGLAVGIYAGGVSGNPVTPVGWPSYYLEDYVGLTQAFQAQVVSLVSEGVFAKFPGLRVVLIEGGFTWLPALMWRFDKNWKGLRREVPWVSREPSSVIRDHIRLTTQPLDEPAEPRQLVETIEQLGCDDMLLFATDYPHWQFDDDEGVLPSGLSPELERAILATNAIATYRF</sequence>
<dbReference type="RefSeq" id="WP_192751378.1">
    <property type="nucleotide sequence ID" value="NZ_BAABJL010000197.1"/>
</dbReference>
<feature type="region of interest" description="Disordered" evidence="2">
    <location>
        <begin position="58"/>
        <end position="81"/>
    </location>
</feature>
<reference evidence="4" key="1">
    <citation type="submission" date="2020-10" db="EMBL/GenBank/DDBJ databases">
        <title>Sequencing the genomes of 1000 actinobacteria strains.</title>
        <authorList>
            <person name="Klenk H.-P."/>
        </authorList>
    </citation>
    <scope>NUCLEOTIDE SEQUENCE</scope>
    <source>
        <strain evidence="4">DSM 45354</strain>
    </source>
</reference>
<evidence type="ECO:0000256" key="2">
    <source>
        <dbReference type="SAM" id="MobiDB-lite"/>
    </source>
</evidence>
<dbReference type="GO" id="GO:0016787">
    <property type="term" value="F:hydrolase activity"/>
    <property type="evidence" value="ECO:0007669"/>
    <property type="project" value="UniProtKB-KW"/>
</dbReference>
<keyword evidence="1" id="KW-0456">Lyase</keyword>
<evidence type="ECO:0000313" key="4">
    <source>
        <dbReference type="EMBL" id="MBE1607424.1"/>
    </source>
</evidence>
<organism evidence="4 5">
    <name type="scientific">Actinopolymorpha pittospori</name>
    <dbReference type="NCBI Taxonomy" id="648752"/>
    <lineage>
        <taxon>Bacteria</taxon>
        <taxon>Bacillati</taxon>
        <taxon>Actinomycetota</taxon>
        <taxon>Actinomycetes</taxon>
        <taxon>Propionibacteriales</taxon>
        <taxon>Actinopolymorphaceae</taxon>
        <taxon>Actinopolymorpha</taxon>
    </lineage>
</organism>
<protein>
    <submittedName>
        <fullName evidence="4">TIM-barrel fold metal-dependent hydrolase</fullName>
    </submittedName>
</protein>
<dbReference type="EMBL" id="JADBEM010000001">
    <property type="protein sequence ID" value="MBE1607424.1"/>
    <property type="molecule type" value="Genomic_DNA"/>
</dbReference>
<evidence type="ECO:0000259" key="3">
    <source>
        <dbReference type="Pfam" id="PF04909"/>
    </source>
</evidence>
<dbReference type="InterPro" id="IPR006680">
    <property type="entry name" value="Amidohydro-rel"/>
</dbReference>
<dbReference type="GO" id="GO:0016831">
    <property type="term" value="F:carboxy-lyase activity"/>
    <property type="evidence" value="ECO:0007669"/>
    <property type="project" value="InterPro"/>
</dbReference>
<accession>A0A927MWA1</accession>